<sequence>MNVRAAVLTGPNGPAGLVVTDRALPPVRRRDVRIGVEAAGVMFAEVQMAIGRYPGQPRYPFVPGYDLVGTVVEAGAASGFRPGQRVAAMTRTGAWAEHVVLPAKGLVPVPDGLDAADAVALVTNGVTAHQLVHRSARVQAGETVLVLGASGGVGTLLTQLSVAAGARVLGTASPAKHDLVRTLGGEPLDYHQPDLPARIRELAPDGVDAVFDPIGGAGLADSWALLGRGGRLVWFGSQSTLHSTGWRFAPAVSALRRIAGWNLGSRVRGDGRRGSLYYVREATPAFRSDLATVLAAAATGTLNSAVTARYPLDQAQAALAALSEGRITGKAVLLPNARSGAGGALGAGAEDLQGV</sequence>
<organism evidence="2 3">
    <name type="scientific">Cryptosporangium minutisporangium</name>
    <dbReference type="NCBI Taxonomy" id="113569"/>
    <lineage>
        <taxon>Bacteria</taxon>
        <taxon>Bacillati</taxon>
        <taxon>Actinomycetota</taxon>
        <taxon>Actinomycetes</taxon>
        <taxon>Cryptosporangiales</taxon>
        <taxon>Cryptosporangiaceae</taxon>
        <taxon>Cryptosporangium</taxon>
    </lineage>
</organism>
<dbReference type="Gene3D" id="3.90.180.10">
    <property type="entry name" value="Medium-chain alcohol dehydrogenases, catalytic domain"/>
    <property type="match status" value="1"/>
</dbReference>
<protein>
    <submittedName>
        <fullName evidence="2">Medium chain dehydrogenase/reductase family protein</fullName>
    </submittedName>
</protein>
<dbReference type="Proteomes" id="UP001501676">
    <property type="component" value="Unassembled WGS sequence"/>
</dbReference>
<dbReference type="InterPro" id="IPR036291">
    <property type="entry name" value="NAD(P)-bd_dom_sf"/>
</dbReference>
<dbReference type="PANTHER" id="PTHR43677:SF4">
    <property type="entry name" value="QUINONE OXIDOREDUCTASE-LIKE PROTEIN 2"/>
    <property type="match status" value="1"/>
</dbReference>
<dbReference type="EMBL" id="BAAAYN010000019">
    <property type="protein sequence ID" value="GAA3387875.1"/>
    <property type="molecule type" value="Genomic_DNA"/>
</dbReference>
<dbReference type="InterPro" id="IPR011032">
    <property type="entry name" value="GroES-like_sf"/>
</dbReference>
<dbReference type="Gene3D" id="3.40.50.720">
    <property type="entry name" value="NAD(P)-binding Rossmann-like Domain"/>
    <property type="match status" value="1"/>
</dbReference>
<evidence type="ECO:0000259" key="1">
    <source>
        <dbReference type="SMART" id="SM00829"/>
    </source>
</evidence>
<gene>
    <name evidence="2" type="ORF">GCM10020369_31980</name>
</gene>
<dbReference type="SUPFAM" id="SSF51735">
    <property type="entry name" value="NAD(P)-binding Rossmann-fold domains"/>
    <property type="match status" value="1"/>
</dbReference>
<dbReference type="InterPro" id="IPR020843">
    <property type="entry name" value="ER"/>
</dbReference>
<accession>A0ABP6SYW6</accession>
<comment type="caution">
    <text evidence="2">The sequence shown here is derived from an EMBL/GenBank/DDBJ whole genome shotgun (WGS) entry which is preliminary data.</text>
</comment>
<dbReference type="RefSeq" id="WP_345728887.1">
    <property type="nucleotide sequence ID" value="NZ_BAAAYN010000019.1"/>
</dbReference>
<dbReference type="SMART" id="SM00829">
    <property type="entry name" value="PKS_ER"/>
    <property type="match status" value="1"/>
</dbReference>
<keyword evidence="3" id="KW-1185">Reference proteome</keyword>
<dbReference type="InterPro" id="IPR051397">
    <property type="entry name" value="Zn-ADH-like_protein"/>
</dbReference>
<evidence type="ECO:0000313" key="2">
    <source>
        <dbReference type="EMBL" id="GAA3387875.1"/>
    </source>
</evidence>
<name>A0ABP6SYW6_9ACTN</name>
<dbReference type="Pfam" id="PF08240">
    <property type="entry name" value="ADH_N"/>
    <property type="match status" value="1"/>
</dbReference>
<reference evidence="3" key="1">
    <citation type="journal article" date="2019" name="Int. J. Syst. Evol. Microbiol.">
        <title>The Global Catalogue of Microorganisms (GCM) 10K type strain sequencing project: providing services to taxonomists for standard genome sequencing and annotation.</title>
        <authorList>
            <consortium name="The Broad Institute Genomics Platform"/>
            <consortium name="The Broad Institute Genome Sequencing Center for Infectious Disease"/>
            <person name="Wu L."/>
            <person name="Ma J."/>
        </authorList>
    </citation>
    <scope>NUCLEOTIDE SEQUENCE [LARGE SCALE GENOMIC DNA]</scope>
    <source>
        <strain evidence="3">JCM 9458</strain>
    </source>
</reference>
<dbReference type="SUPFAM" id="SSF50129">
    <property type="entry name" value="GroES-like"/>
    <property type="match status" value="1"/>
</dbReference>
<dbReference type="Pfam" id="PF13602">
    <property type="entry name" value="ADH_zinc_N_2"/>
    <property type="match status" value="1"/>
</dbReference>
<feature type="domain" description="Enoyl reductase (ER)" evidence="1">
    <location>
        <begin position="13"/>
        <end position="333"/>
    </location>
</feature>
<dbReference type="InterPro" id="IPR013154">
    <property type="entry name" value="ADH-like_N"/>
</dbReference>
<dbReference type="PANTHER" id="PTHR43677">
    <property type="entry name" value="SHORT-CHAIN DEHYDROGENASE/REDUCTASE"/>
    <property type="match status" value="1"/>
</dbReference>
<evidence type="ECO:0000313" key="3">
    <source>
        <dbReference type="Proteomes" id="UP001501676"/>
    </source>
</evidence>
<proteinExistence type="predicted"/>